<name>A0A4R6WLW9_9SPHI</name>
<organism evidence="1 2">
    <name type="scientific">Sphingobacterium yanglingense</name>
    <dbReference type="NCBI Taxonomy" id="1437280"/>
    <lineage>
        <taxon>Bacteria</taxon>
        <taxon>Pseudomonadati</taxon>
        <taxon>Bacteroidota</taxon>
        <taxon>Sphingobacteriia</taxon>
        <taxon>Sphingobacteriales</taxon>
        <taxon>Sphingobacteriaceae</taxon>
        <taxon>Sphingobacterium</taxon>
    </lineage>
</organism>
<dbReference type="Proteomes" id="UP000295292">
    <property type="component" value="Unassembled WGS sequence"/>
</dbReference>
<keyword evidence="2" id="KW-1185">Reference proteome</keyword>
<dbReference type="EMBL" id="SNYV01000011">
    <property type="protein sequence ID" value="TDQ79071.1"/>
    <property type="molecule type" value="Genomic_DNA"/>
</dbReference>
<protein>
    <submittedName>
        <fullName evidence="1">Uncharacterized protein</fullName>
    </submittedName>
</protein>
<evidence type="ECO:0000313" key="2">
    <source>
        <dbReference type="Proteomes" id="UP000295292"/>
    </source>
</evidence>
<dbReference type="AlphaFoldDB" id="A0A4R6WLW9"/>
<proteinExistence type="predicted"/>
<evidence type="ECO:0000313" key="1">
    <source>
        <dbReference type="EMBL" id="TDQ79071.1"/>
    </source>
</evidence>
<comment type="caution">
    <text evidence="1">The sequence shown here is derived from an EMBL/GenBank/DDBJ whole genome shotgun (WGS) entry which is preliminary data.</text>
</comment>
<dbReference type="RefSeq" id="WP_133582886.1">
    <property type="nucleotide sequence ID" value="NZ_SNYV01000011.1"/>
</dbReference>
<gene>
    <name evidence="1" type="ORF">CLV99_0503</name>
</gene>
<accession>A0A4R6WLW9</accession>
<reference evidence="1 2" key="1">
    <citation type="submission" date="2019-03" db="EMBL/GenBank/DDBJ databases">
        <title>Genomic Encyclopedia of Archaeal and Bacterial Type Strains, Phase II (KMG-II): from individual species to whole genera.</title>
        <authorList>
            <person name="Goeker M."/>
        </authorList>
    </citation>
    <scope>NUCLEOTIDE SEQUENCE [LARGE SCALE GENOMIC DNA]</scope>
    <source>
        <strain evidence="1 2">DSM 28353</strain>
    </source>
</reference>
<sequence>MRNNNIVLVLFFSIIMLAWNVLLAQETAIKKGTYVVKDITYEVGAPSRYGSTPIWRRDIPKLKPNREFVDNIALDYIETKVTNHEMWRNRVKAVLGKTKQDALSRAGERLILRFEFSPDGKILNIAFSVKTGTVLTLADIASIDRDLRKNYIATFSSLDNGHKHLYWIAINGELDFAK</sequence>